<organism evidence="2 3">
    <name type="scientific">Pectinatus haikarae</name>
    <dbReference type="NCBI Taxonomy" id="349096"/>
    <lineage>
        <taxon>Bacteria</taxon>
        <taxon>Bacillati</taxon>
        <taxon>Bacillota</taxon>
        <taxon>Negativicutes</taxon>
        <taxon>Selenomonadales</taxon>
        <taxon>Selenomonadaceae</taxon>
        <taxon>Pectinatus</taxon>
    </lineage>
</organism>
<evidence type="ECO:0000259" key="1">
    <source>
        <dbReference type="Pfam" id="PF00117"/>
    </source>
</evidence>
<dbReference type="Proteomes" id="UP001239167">
    <property type="component" value="Unassembled WGS sequence"/>
</dbReference>
<dbReference type="EMBL" id="JAUSUE010000023">
    <property type="protein sequence ID" value="MDQ0204908.1"/>
    <property type="molecule type" value="Genomic_DNA"/>
</dbReference>
<sequence length="233" mass="26833">MRLHYIQHVPFEHPGIILDWAQEHGYPLSNTQIYQEDAFPAQKDFDWLIVMGGPMNIYEEDKYPWLKKEKEFILQSINSGKIVIGICLGAQLAADVLGGKVTKNEQKEIGWLPVTFNENIKKESVFSDFPEEMTVFQWHGDTFSQLPPNAYSIAQSKGCKQQAFVYGGTVYAFQFHLEIGENTIKDLLHHCSDEMTVGDYVQTSEYILNNIPMLEPIQKYMKKFLDNLSESRV</sequence>
<evidence type="ECO:0000313" key="3">
    <source>
        <dbReference type="Proteomes" id="UP001239167"/>
    </source>
</evidence>
<comment type="caution">
    <text evidence="2">The sequence shown here is derived from an EMBL/GenBank/DDBJ whole genome shotgun (WGS) entry which is preliminary data.</text>
</comment>
<proteinExistence type="predicted"/>
<dbReference type="RefSeq" id="WP_196603875.1">
    <property type="nucleotide sequence ID" value="NZ_CP116940.1"/>
</dbReference>
<dbReference type="InterPro" id="IPR044992">
    <property type="entry name" value="ChyE-like"/>
</dbReference>
<dbReference type="CDD" id="cd01741">
    <property type="entry name" value="GATase1_1"/>
    <property type="match status" value="1"/>
</dbReference>
<dbReference type="SUPFAM" id="SSF52317">
    <property type="entry name" value="Class I glutamine amidotransferase-like"/>
    <property type="match status" value="1"/>
</dbReference>
<evidence type="ECO:0000313" key="2">
    <source>
        <dbReference type="EMBL" id="MDQ0204908.1"/>
    </source>
</evidence>
<dbReference type="PANTHER" id="PTHR42695:SF5">
    <property type="entry name" value="GLUTAMINE AMIDOTRANSFERASE YLR126C-RELATED"/>
    <property type="match status" value="1"/>
</dbReference>
<accession>A0ABT9YAQ6</accession>
<dbReference type="Gene3D" id="3.40.50.880">
    <property type="match status" value="1"/>
</dbReference>
<keyword evidence="3" id="KW-1185">Reference proteome</keyword>
<dbReference type="PANTHER" id="PTHR42695">
    <property type="entry name" value="GLUTAMINE AMIDOTRANSFERASE YLR126C-RELATED"/>
    <property type="match status" value="1"/>
</dbReference>
<dbReference type="Pfam" id="PF00117">
    <property type="entry name" value="GATase"/>
    <property type="match status" value="1"/>
</dbReference>
<protein>
    <submittedName>
        <fullName evidence="2">GMP synthase-like glutamine amidotransferase</fullName>
    </submittedName>
</protein>
<feature type="domain" description="Glutamine amidotransferase" evidence="1">
    <location>
        <begin position="38"/>
        <end position="181"/>
    </location>
</feature>
<name>A0ABT9YAQ6_9FIRM</name>
<reference evidence="2 3" key="1">
    <citation type="submission" date="2023-07" db="EMBL/GenBank/DDBJ databases">
        <title>Genomic Encyclopedia of Type Strains, Phase IV (KMG-IV): sequencing the most valuable type-strain genomes for metagenomic binning, comparative biology and taxonomic classification.</title>
        <authorList>
            <person name="Goeker M."/>
        </authorList>
    </citation>
    <scope>NUCLEOTIDE SEQUENCE [LARGE SCALE GENOMIC DNA]</scope>
    <source>
        <strain evidence="2 3">DSM 16980</strain>
    </source>
</reference>
<dbReference type="InterPro" id="IPR029062">
    <property type="entry name" value="Class_I_gatase-like"/>
</dbReference>
<dbReference type="PROSITE" id="PS51273">
    <property type="entry name" value="GATASE_TYPE_1"/>
    <property type="match status" value="1"/>
</dbReference>
<dbReference type="InterPro" id="IPR017926">
    <property type="entry name" value="GATASE"/>
</dbReference>
<gene>
    <name evidence="2" type="ORF">J2S01_002642</name>
</gene>